<organism evidence="2 3">
    <name type="scientific">Aspergillus coremiiformis</name>
    <dbReference type="NCBI Taxonomy" id="138285"/>
    <lineage>
        <taxon>Eukaryota</taxon>
        <taxon>Fungi</taxon>
        <taxon>Dikarya</taxon>
        <taxon>Ascomycota</taxon>
        <taxon>Pezizomycotina</taxon>
        <taxon>Eurotiomycetes</taxon>
        <taxon>Eurotiomycetidae</taxon>
        <taxon>Eurotiales</taxon>
        <taxon>Aspergillaceae</taxon>
        <taxon>Aspergillus</taxon>
        <taxon>Aspergillus subgen. Circumdati</taxon>
    </lineage>
</organism>
<dbReference type="OrthoDB" id="5403747at2759"/>
<feature type="compositionally biased region" description="Basic and acidic residues" evidence="1">
    <location>
        <begin position="152"/>
        <end position="187"/>
    </location>
</feature>
<evidence type="ECO:0008006" key="4">
    <source>
        <dbReference type="Google" id="ProtNLM"/>
    </source>
</evidence>
<feature type="compositionally biased region" description="Basic residues" evidence="1">
    <location>
        <begin position="114"/>
        <end position="128"/>
    </location>
</feature>
<evidence type="ECO:0000256" key="1">
    <source>
        <dbReference type="SAM" id="MobiDB-lite"/>
    </source>
</evidence>
<feature type="region of interest" description="Disordered" evidence="1">
    <location>
        <begin position="54"/>
        <end position="219"/>
    </location>
</feature>
<reference evidence="3" key="1">
    <citation type="submission" date="2019-04" db="EMBL/GenBank/DDBJ databases">
        <title>Friends and foes A comparative genomics studyof 23 Aspergillus species from section Flavi.</title>
        <authorList>
            <consortium name="DOE Joint Genome Institute"/>
            <person name="Kjaerbolling I."/>
            <person name="Vesth T."/>
            <person name="Frisvad J.C."/>
            <person name="Nybo J.L."/>
            <person name="Theobald S."/>
            <person name="Kildgaard S."/>
            <person name="Isbrandt T."/>
            <person name="Kuo A."/>
            <person name="Sato A."/>
            <person name="Lyhne E.K."/>
            <person name="Kogle M.E."/>
            <person name="Wiebenga A."/>
            <person name="Kun R.S."/>
            <person name="Lubbers R.J."/>
            <person name="Makela M.R."/>
            <person name="Barry K."/>
            <person name="Chovatia M."/>
            <person name="Clum A."/>
            <person name="Daum C."/>
            <person name="Haridas S."/>
            <person name="He G."/>
            <person name="LaButti K."/>
            <person name="Lipzen A."/>
            <person name="Mondo S."/>
            <person name="Riley R."/>
            <person name="Salamov A."/>
            <person name="Simmons B.A."/>
            <person name="Magnuson J.K."/>
            <person name="Henrissat B."/>
            <person name="Mortensen U.H."/>
            <person name="Larsen T.O."/>
            <person name="Devries R.P."/>
            <person name="Grigoriev I.V."/>
            <person name="Machida M."/>
            <person name="Baker S.E."/>
            <person name="Andersen M.R."/>
        </authorList>
    </citation>
    <scope>NUCLEOTIDE SEQUENCE [LARGE SCALE GENOMIC DNA]</scope>
    <source>
        <strain evidence="3">CBS 553.77</strain>
    </source>
</reference>
<evidence type="ECO:0000313" key="2">
    <source>
        <dbReference type="EMBL" id="KAE8355630.1"/>
    </source>
</evidence>
<gene>
    <name evidence="2" type="ORF">BDV28DRAFT_145955</name>
</gene>
<proteinExistence type="predicted"/>
<evidence type="ECO:0000313" key="3">
    <source>
        <dbReference type="Proteomes" id="UP000327118"/>
    </source>
</evidence>
<keyword evidence="3" id="KW-1185">Reference proteome</keyword>
<accession>A0A5N6ZHQ3</accession>
<feature type="compositionally biased region" description="Basic and acidic residues" evidence="1">
    <location>
        <begin position="129"/>
        <end position="141"/>
    </location>
</feature>
<name>A0A5N6ZHQ3_9EURO</name>
<sequence length="219" mass="23876">MSAKSKPEGVLGLTNSEQKVLLLGILCTDESNKLDYEKLATYGGYKNIASASTTYRSAKRKLQDCQPEPTPSAEASTTNTPKRGRPSKKSQAADPPVADPEPAEKAEEATPGTKTKRQRTTRKGIARKIKSDPYDTEDAVKSESSPSKTKAVIKEEEGSDVKEESSFKEESPVKKEEKSYDECKSEDENPMSNKELDAQLGGMETPAQSAVKVEIKDDV</sequence>
<protein>
    <recommendedName>
        <fullName evidence="4">Histone h1.3</fullName>
    </recommendedName>
</protein>
<dbReference type="Proteomes" id="UP000327118">
    <property type="component" value="Unassembled WGS sequence"/>
</dbReference>
<dbReference type="AlphaFoldDB" id="A0A5N6ZHQ3"/>
<dbReference type="EMBL" id="ML739049">
    <property type="protein sequence ID" value="KAE8355630.1"/>
    <property type="molecule type" value="Genomic_DNA"/>
</dbReference>